<evidence type="ECO:0000313" key="2">
    <source>
        <dbReference type="EMBL" id="ORY44092.1"/>
    </source>
</evidence>
<dbReference type="EMBL" id="MCGO01000023">
    <property type="protein sequence ID" value="ORY44092.1"/>
    <property type="molecule type" value="Genomic_DNA"/>
</dbReference>
<proteinExistence type="predicted"/>
<gene>
    <name evidence="2" type="ORF">BCR33DRAFT_785335</name>
</gene>
<sequence length="359" mass="39498">MASPLDLLALAATAVSPNMLPSTSKPIRRGALGPRCGEDGRVHKKRYTPSVGLKQAAIKEARETGNISQTAIQYGVGRSALQGWIKQEGNLAKSIKSKRTLHKGPPMQYKDTIGAYIVDLVTQHEVSGLPLTRRMIAINVMAKYLFFYHAGTHISQNAVVDAAQVSDFVDLVKEWRRRYNVSWHRVINMDQTNTTHGSRATAKLAVTATGRCLPAFVVFKGKKSAKVHRECTSVAVFDERVDKVIAPVAAEEVTPLILILDSFKVHMIASSVNRLEKHNVIVLHIPPGCTSKAQADKGENATESDSVVPDDDYTEEFGAAASGDVYDEHRDVENEVFFEDEDVEADDEEEQGEEGEKEN</sequence>
<organism evidence="2 3">
    <name type="scientific">Rhizoclosmatium globosum</name>
    <dbReference type="NCBI Taxonomy" id="329046"/>
    <lineage>
        <taxon>Eukaryota</taxon>
        <taxon>Fungi</taxon>
        <taxon>Fungi incertae sedis</taxon>
        <taxon>Chytridiomycota</taxon>
        <taxon>Chytridiomycota incertae sedis</taxon>
        <taxon>Chytridiomycetes</taxon>
        <taxon>Chytridiales</taxon>
        <taxon>Chytriomycetaceae</taxon>
        <taxon>Rhizoclosmatium</taxon>
    </lineage>
</organism>
<reference evidence="2 3" key="1">
    <citation type="submission" date="2016-07" db="EMBL/GenBank/DDBJ databases">
        <title>Pervasive Adenine N6-methylation of Active Genes in Fungi.</title>
        <authorList>
            <consortium name="DOE Joint Genome Institute"/>
            <person name="Mondo S.J."/>
            <person name="Dannebaum R.O."/>
            <person name="Kuo R.C."/>
            <person name="Labutti K."/>
            <person name="Haridas S."/>
            <person name="Kuo A."/>
            <person name="Salamov A."/>
            <person name="Ahrendt S.R."/>
            <person name="Lipzen A."/>
            <person name="Sullivan W."/>
            <person name="Andreopoulos W.B."/>
            <person name="Clum A."/>
            <person name="Lindquist E."/>
            <person name="Daum C."/>
            <person name="Ramamoorthy G.K."/>
            <person name="Gryganskyi A."/>
            <person name="Culley D."/>
            <person name="Magnuson J.K."/>
            <person name="James T.Y."/>
            <person name="O'Malley M.A."/>
            <person name="Stajich J.E."/>
            <person name="Spatafora J.W."/>
            <person name="Visel A."/>
            <person name="Grigoriev I.V."/>
        </authorList>
    </citation>
    <scope>NUCLEOTIDE SEQUENCE [LARGE SCALE GENOMIC DNA]</scope>
    <source>
        <strain evidence="2 3">JEL800</strain>
    </source>
</reference>
<feature type="compositionally biased region" description="Acidic residues" evidence="1">
    <location>
        <begin position="334"/>
        <end position="359"/>
    </location>
</feature>
<evidence type="ECO:0000256" key="1">
    <source>
        <dbReference type="SAM" id="MobiDB-lite"/>
    </source>
</evidence>
<evidence type="ECO:0000313" key="3">
    <source>
        <dbReference type="Proteomes" id="UP000193642"/>
    </source>
</evidence>
<dbReference type="Proteomes" id="UP000193642">
    <property type="component" value="Unassembled WGS sequence"/>
</dbReference>
<keyword evidence="3" id="KW-1185">Reference proteome</keyword>
<accession>A0A1Y2CAN3</accession>
<dbReference type="AlphaFoldDB" id="A0A1Y2CAN3"/>
<dbReference type="OrthoDB" id="88973at2759"/>
<comment type="caution">
    <text evidence="2">The sequence shown here is derived from an EMBL/GenBank/DDBJ whole genome shotgun (WGS) entry which is preliminary data.</text>
</comment>
<feature type="region of interest" description="Disordered" evidence="1">
    <location>
        <begin position="291"/>
        <end position="359"/>
    </location>
</feature>
<name>A0A1Y2CAN3_9FUNG</name>
<protein>
    <submittedName>
        <fullName evidence="2">Uncharacterized protein</fullName>
    </submittedName>
</protein>